<evidence type="ECO:0000313" key="1">
    <source>
        <dbReference type="EMBL" id="KKM80897.1"/>
    </source>
</evidence>
<dbReference type="EMBL" id="LAZR01008111">
    <property type="protein sequence ID" value="KKM80897.1"/>
    <property type="molecule type" value="Genomic_DNA"/>
</dbReference>
<evidence type="ECO:0008006" key="2">
    <source>
        <dbReference type="Google" id="ProtNLM"/>
    </source>
</evidence>
<feature type="non-terminal residue" evidence="1">
    <location>
        <position position="1"/>
    </location>
</feature>
<sequence>AERFCRLPLTAETLSHLSAPEDQTPRARNCAVLQHLQQAGHTCECAALLDQGDDVTGVVVWVRFERHAHVLACGPANAPDHVHRALLKLAAREAGRGGARWIDFPSHSNAAARLVRSPDCADVQVACERDVQLA</sequence>
<accession>A0A0F9NHU7</accession>
<organism evidence="1">
    <name type="scientific">marine sediment metagenome</name>
    <dbReference type="NCBI Taxonomy" id="412755"/>
    <lineage>
        <taxon>unclassified sequences</taxon>
        <taxon>metagenomes</taxon>
        <taxon>ecological metagenomes</taxon>
    </lineage>
</organism>
<name>A0A0F9NHU7_9ZZZZ</name>
<dbReference type="AlphaFoldDB" id="A0A0F9NHU7"/>
<comment type="caution">
    <text evidence="1">The sequence shown here is derived from an EMBL/GenBank/DDBJ whole genome shotgun (WGS) entry which is preliminary data.</text>
</comment>
<proteinExistence type="predicted"/>
<protein>
    <recommendedName>
        <fullName evidence="2">BioF2-like acetyltransferase domain-containing protein</fullName>
    </recommendedName>
</protein>
<reference evidence="1" key="1">
    <citation type="journal article" date="2015" name="Nature">
        <title>Complex archaea that bridge the gap between prokaryotes and eukaryotes.</title>
        <authorList>
            <person name="Spang A."/>
            <person name="Saw J.H."/>
            <person name="Jorgensen S.L."/>
            <person name="Zaremba-Niedzwiedzka K."/>
            <person name="Martijn J."/>
            <person name="Lind A.E."/>
            <person name="van Eijk R."/>
            <person name="Schleper C."/>
            <person name="Guy L."/>
            <person name="Ettema T.J."/>
        </authorList>
    </citation>
    <scope>NUCLEOTIDE SEQUENCE</scope>
</reference>
<gene>
    <name evidence="1" type="ORF">LCGC14_1335200</name>
</gene>